<proteinExistence type="predicted"/>
<name>A0AAU9QLH3_9VIBR</name>
<organism evidence="1 2">
    <name type="scientific">Vibrio jasicida</name>
    <dbReference type="NCBI Taxonomy" id="766224"/>
    <lineage>
        <taxon>Bacteria</taxon>
        <taxon>Pseudomonadati</taxon>
        <taxon>Pseudomonadota</taxon>
        <taxon>Gammaproteobacteria</taxon>
        <taxon>Vibrionales</taxon>
        <taxon>Vibrionaceae</taxon>
        <taxon>Vibrio</taxon>
    </lineage>
</organism>
<accession>A0AAU9QLH3</accession>
<dbReference type="EMBL" id="CAKMUD010000069">
    <property type="protein sequence ID" value="CAH1581879.1"/>
    <property type="molecule type" value="Genomic_DNA"/>
</dbReference>
<evidence type="ECO:0000313" key="2">
    <source>
        <dbReference type="Proteomes" id="UP001295462"/>
    </source>
</evidence>
<protein>
    <submittedName>
        <fullName evidence="1">Uncharacterized protein</fullName>
    </submittedName>
</protein>
<reference evidence="1" key="1">
    <citation type="submission" date="2022-01" db="EMBL/GenBank/DDBJ databases">
        <authorList>
            <person name="Lagorce A."/>
        </authorList>
    </citation>
    <scope>NUCLEOTIDE SEQUENCE</scope>
    <source>
        <strain evidence="1">Th15_F1_A12</strain>
    </source>
</reference>
<evidence type="ECO:0000313" key="1">
    <source>
        <dbReference type="EMBL" id="CAH1581879.1"/>
    </source>
</evidence>
<sequence>MISDEFRIVSFSLHLFLTRNNYEPHEKNDSSRVDAYHDAGTELILANYPSTNDRHGMVDQPSASTCANTLCPYWPTRS</sequence>
<dbReference type="Proteomes" id="UP001295462">
    <property type="component" value="Unassembled WGS sequence"/>
</dbReference>
<comment type="caution">
    <text evidence="1">The sequence shown here is derived from an EMBL/GenBank/DDBJ whole genome shotgun (WGS) entry which is preliminary data.</text>
</comment>
<dbReference type="AlphaFoldDB" id="A0AAU9QLH3"/>
<gene>
    <name evidence="1" type="ORF">THF1A12_170096</name>
</gene>